<name>A0AAD5N5I6_PARTN</name>
<dbReference type="AlphaFoldDB" id="A0AAD5N5I6"/>
<proteinExistence type="predicted"/>
<dbReference type="SUPFAM" id="SSF55729">
    <property type="entry name" value="Acyl-CoA N-acyltransferases (Nat)"/>
    <property type="match status" value="1"/>
</dbReference>
<organism evidence="1 2">
    <name type="scientific">Parelaphostrongylus tenuis</name>
    <name type="common">Meningeal worm</name>
    <dbReference type="NCBI Taxonomy" id="148309"/>
    <lineage>
        <taxon>Eukaryota</taxon>
        <taxon>Metazoa</taxon>
        <taxon>Ecdysozoa</taxon>
        <taxon>Nematoda</taxon>
        <taxon>Chromadorea</taxon>
        <taxon>Rhabditida</taxon>
        <taxon>Rhabditina</taxon>
        <taxon>Rhabditomorpha</taxon>
        <taxon>Strongyloidea</taxon>
        <taxon>Metastrongylidae</taxon>
        <taxon>Parelaphostrongylus</taxon>
    </lineage>
</organism>
<comment type="caution">
    <text evidence="1">The sequence shown here is derived from an EMBL/GenBank/DDBJ whole genome shotgun (WGS) entry which is preliminary data.</text>
</comment>
<evidence type="ECO:0000313" key="2">
    <source>
        <dbReference type="Proteomes" id="UP001196413"/>
    </source>
</evidence>
<gene>
    <name evidence="1" type="ORF">KIN20_020037</name>
</gene>
<dbReference type="EMBL" id="JAHQIW010004034">
    <property type="protein sequence ID" value="KAJ1360916.1"/>
    <property type="molecule type" value="Genomic_DNA"/>
</dbReference>
<dbReference type="InterPro" id="IPR016181">
    <property type="entry name" value="Acyl_CoA_acyltransferase"/>
</dbReference>
<dbReference type="Proteomes" id="UP001196413">
    <property type="component" value="Unassembled WGS sequence"/>
</dbReference>
<keyword evidence="2" id="KW-1185">Reference proteome</keyword>
<protein>
    <submittedName>
        <fullName evidence="1">Uncharacterized protein</fullName>
    </submittedName>
</protein>
<sequence length="95" mass="11035">MECNNNSLFKVLFREVETVRILRPHRISRWWLSTGYILSGILGTMSAPERPLSEKGAAVYCMYWRGKLKQLISSKVDKDGWEKLFVEIDGRIDIS</sequence>
<reference evidence="1" key="1">
    <citation type="submission" date="2021-06" db="EMBL/GenBank/DDBJ databases">
        <title>Parelaphostrongylus tenuis whole genome reference sequence.</title>
        <authorList>
            <person name="Garwood T.J."/>
            <person name="Larsen P.A."/>
            <person name="Fountain-Jones N.M."/>
            <person name="Garbe J.R."/>
            <person name="Macchietto M.G."/>
            <person name="Kania S.A."/>
            <person name="Gerhold R.W."/>
            <person name="Richards J.E."/>
            <person name="Wolf T.M."/>
        </authorList>
    </citation>
    <scope>NUCLEOTIDE SEQUENCE</scope>
    <source>
        <strain evidence="1">MNPRO001-30</strain>
        <tissue evidence="1">Meninges</tissue>
    </source>
</reference>
<evidence type="ECO:0000313" key="1">
    <source>
        <dbReference type="EMBL" id="KAJ1360916.1"/>
    </source>
</evidence>
<accession>A0AAD5N5I6</accession>